<name>A0ABU7F874_9TELE</name>
<feature type="non-terminal residue" evidence="2">
    <location>
        <position position="1"/>
    </location>
</feature>
<accession>A0ABU7F874</accession>
<organism evidence="2 3">
    <name type="scientific">Characodon lateralis</name>
    <dbReference type="NCBI Taxonomy" id="208331"/>
    <lineage>
        <taxon>Eukaryota</taxon>
        <taxon>Metazoa</taxon>
        <taxon>Chordata</taxon>
        <taxon>Craniata</taxon>
        <taxon>Vertebrata</taxon>
        <taxon>Euteleostomi</taxon>
        <taxon>Actinopterygii</taxon>
        <taxon>Neopterygii</taxon>
        <taxon>Teleostei</taxon>
        <taxon>Neoteleostei</taxon>
        <taxon>Acanthomorphata</taxon>
        <taxon>Ovalentaria</taxon>
        <taxon>Atherinomorphae</taxon>
        <taxon>Cyprinodontiformes</taxon>
        <taxon>Goodeidae</taxon>
        <taxon>Characodon</taxon>
    </lineage>
</organism>
<reference evidence="2 3" key="1">
    <citation type="submission" date="2021-06" db="EMBL/GenBank/DDBJ databases">
        <authorList>
            <person name="Palmer J.M."/>
        </authorList>
    </citation>
    <scope>NUCLEOTIDE SEQUENCE [LARGE SCALE GENOMIC DNA]</scope>
    <source>
        <strain evidence="2 3">CL_MEX2019</strain>
        <tissue evidence="2">Muscle</tissue>
    </source>
</reference>
<gene>
    <name evidence="2" type="ORF">CHARACLAT_033655</name>
</gene>
<comment type="caution">
    <text evidence="2">The sequence shown here is derived from an EMBL/GenBank/DDBJ whole genome shotgun (WGS) entry which is preliminary data.</text>
</comment>
<feature type="compositionally biased region" description="Low complexity" evidence="1">
    <location>
        <begin position="25"/>
        <end position="39"/>
    </location>
</feature>
<feature type="region of interest" description="Disordered" evidence="1">
    <location>
        <begin position="1"/>
        <end position="120"/>
    </location>
</feature>
<dbReference type="Proteomes" id="UP001352852">
    <property type="component" value="Unassembled WGS sequence"/>
</dbReference>
<keyword evidence="3" id="KW-1185">Reference proteome</keyword>
<evidence type="ECO:0000256" key="1">
    <source>
        <dbReference type="SAM" id="MobiDB-lite"/>
    </source>
</evidence>
<proteinExistence type="predicted"/>
<evidence type="ECO:0000313" key="2">
    <source>
        <dbReference type="EMBL" id="MED6295622.1"/>
    </source>
</evidence>
<protein>
    <submittedName>
        <fullName evidence="2">Uncharacterized protein</fullName>
    </submittedName>
</protein>
<sequence>QLVLVLASEPKDEGFEEEAPPDLVSEGSPGSASASERSPGIVSSKPDSRPDWPLCSHSPDCPELRGSSMHHGKPTDRWLQRLPRLLSVESKSPGAQPKSLRVLPGSKPDARPKSLPVLPG</sequence>
<evidence type="ECO:0000313" key="3">
    <source>
        <dbReference type="Proteomes" id="UP001352852"/>
    </source>
</evidence>
<dbReference type="EMBL" id="JAHUTJ010081663">
    <property type="protein sequence ID" value="MED6295622.1"/>
    <property type="molecule type" value="Genomic_DNA"/>
</dbReference>